<sequence length="307" mass="34480">MQELEGSIIHESCSNGGPKFALSFLIDVIFATCRQESILNVDELTVPLKAIHVWNNHLQEKFAGYPESSEVSLYDSQMEGWNWAFDPGDVEEVGGSTVGQSNGTPLRQEMEFTHFLNTVSTAVKHKLHTSKTKSESNCIMPSTYRYDHKPDLVLLENELVPCNEILWKSPKVLAKLTRESFTPTARIARTLDTKAYLIMIEQPWRRFVLALSFSKFELRLHYYNCSGGSISPPFHLQHDPQEFLFILTCVVFSPHSCIGFDDTINILPKVPVPSPLSTPSSTFLAPTNRVPDVSSSPPSTQEIYGTI</sequence>
<feature type="domain" description="Fungal-type protein kinase" evidence="2">
    <location>
        <begin position="150"/>
        <end position="265"/>
    </location>
</feature>
<reference evidence="3 4" key="1">
    <citation type="submission" date="2014-04" db="EMBL/GenBank/DDBJ databases">
        <authorList>
            <consortium name="DOE Joint Genome Institute"/>
            <person name="Kuo A."/>
            <person name="Kohler A."/>
            <person name="Nagy L.G."/>
            <person name="Floudas D."/>
            <person name="Copeland A."/>
            <person name="Barry K.W."/>
            <person name="Cichocki N."/>
            <person name="Veneault-Fourrey C."/>
            <person name="LaButti K."/>
            <person name="Lindquist E.A."/>
            <person name="Lipzen A."/>
            <person name="Lundell T."/>
            <person name="Morin E."/>
            <person name="Murat C."/>
            <person name="Sun H."/>
            <person name="Tunlid A."/>
            <person name="Henrissat B."/>
            <person name="Grigoriev I.V."/>
            <person name="Hibbett D.S."/>
            <person name="Martin F."/>
            <person name="Nordberg H.P."/>
            <person name="Cantor M.N."/>
            <person name="Hua S.X."/>
        </authorList>
    </citation>
    <scope>NUCLEOTIDE SEQUENCE [LARGE SCALE GENOMIC DNA]</scope>
    <source>
        <strain evidence="3 4">Foug A</strain>
    </source>
</reference>
<feature type="compositionally biased region" description="Polar residues" evidence="1">
    <location>
        <begin position="293"/>
        <end position="307"/>
    </location>
</feature>
<name>A0A0C3DFA1_9AGAM</name>
<dbReference type="AlphaFoldDB" id="A0A0C3DFA1"/>
<organism evidence="3 4">
    <name type="scientific">Scleroderma citrinum Foug A</name>
    <dbReference type="NCBI Taxonomy" id="1036808"/>
    <lineage>
        <taxon>Eukaryota</taxon>
        <taxon>Fungi</taxon>
        <taxon>Dikarya</taxon>
        <taxon>Basidiomycota</taxon>
        <taxon>Agaricomycotina</taxon>
        <taxon>Agaricomycetes</taxon>
        <taxon>Agaricomycetidae</taxon>
        <taxon>Boletales</taxon>
        <taxon>Sclerodermatineae</taxon>
        <taxon>Sclerodermataceae</taxon>
        <taxon>Scleroderma</taxon>
    </lineage>
</organism>
<evidence type="ECO:0000256" key="1">
    <source>
        <dbReference type="SAM" id="MobiDB-lite"/>
    </source>
</evidence>
<evidence type="ECO:0000313" key="3">
    <source>
        <dbReference type="EMBL" id="KIM59395.1"/>
    </source>
</evidence>
<dbReference type="InterPro" id="IPR040976">
    <property type="entry name" value="Pkinase_fungal"/>
</dbReference>
<keyword evidence="4" id="KW-1185">Reference proteome</keyword>
<dbReference type="EMBL" id="KN822074">
    <property type="protein sequence ID" value="KIM59395.1"/>
    <property type="molecule type" value="Genomic_DNA"/>
</dbReference>
<accession>A0A0C3DFA1</accession>
<dbReference type="InParanoid" id="A0A0C3DFA1"/>
<dbReference type="HOGENOM" id="CLU_906614_0_0_1"/>
<proteinExistence type="predicted"/>
<protein>
    <recommendedName>
        <fullName evidence="2">Fungal-type protein kinase domain-containing protein</fullName>
    </recommendedName>
</protein>
<dbReference type="OrthoDB" id="5569250at2759"/>
<feature type="region of interest" description="Disordered" evidence="1">
    <location>
        <begin position="287"/>
        <end position="307"/>
    </location>
</feature>
<evidence type="ECO:0000259" key="2">
    <source>
        <dbReference type="Pfam" id="PF17667"/>
    </source>
</evidence>
<dbReference type="Proteomes" id="UP000053989">
    <property type="component" value="Unassembled WGS sequence"/>
</dbReference>
<evidence type="ECO:0000313" key="4">
    <source>
        <dbReference type="Proteomes" id="UP000053989"/>
    </source>
</evidence>
<dbReference type="Pfam" id="PF17667">
    <property type="entry name" value="Pkinase_fungal"/>
    <property type="match status" value="1"/>
</dbReference>
<reference evidence="4" key="2">
    <citation type="submission" date="2015-01" db="EMBL/GenBank/DDBJ databases">
        <title>Evolutionary Origins and Diversification of the Mycorrhizal Mutualists.</title>
        <authorList>
            <consortium name="DOE Joint Genome Institute"/>
            <consortium name="Mycorrhizal Genomics Consortium"/>
            <person name="Kohler A."/>
            <person name="Kuo A."/>
            <person name="Nagy L.G."/>
            <person name="Floudas D."/>
            <person name="Copeland A."/>
            <person name="Barry K.W."/>
            <person name="Cichocki N."/>
            <person name="Veneault-Fourrey C."/>
            <person name="LaButti K."/>
            <person name="Lindquist E.A."/>
            <person name="Lipzen A."/>
            <person name="Lundell T."/>
            <person name="Morin E."/>
            <person name="Murat C."/>
            <person name="Riley R."/>
            <person name="Ohm R."/>
            <person name="Sun H."/>
            <person name="Tunlid A."/>
            <person name="Henrissat B."/>
            <person name="Grigoriev I.V."/>
            <person name="Hibbett D.S."/>
            <person name="Martin F."/>
        </authorList>
    </citation>
    <scope>NUCLEOTIDE SEQUENCE [LARGE SCALE GENOMIC DNA]</scope>
    <source>
        <strain evidence="4">Foug A</strain>
    </source>
</reference>
<gene>
    <name evidence="3" type="ORF">SCLCIDRAFT_27348</name>
</gene>